<reference evidence="7 8" key="1">
    <citation type="journal article" date="2021" name="Sci. Rep.">
        <title>Genome sequencing of the multicellular alga Astrephomene provides insights into convergent evolution of germ-soma differentiation.</title>
        <authorList>
            <person name="Yamashita S."/>
            <person name="Yamamoto K."/>
            <person name="Matsuzaki R."/>
            <person name="Suzuki S."/>
            <person name="Yamaguchi H."/>
            <person name="Hirooka S."/>
            <person name="Minakuchi Y."/>
            <person name="Miyagishima S."/>
            <person name="Kawachi M."/>
            <person name="Toyoda A."/>
            <person name="Nozaki H."/>
        </authorList>
    </citation>
    <scope>NUCLEOTIDE SEQUENCE [LARGE SCALE GENOMIC DNA]</scope>
    <source>
        <strain evidence="7 8">NIES-4017</strain>
    </source>
</reference>
<evidence type="ECO:0000256" key="3">
    <source>
        <dbReference type="ARBA" id="ARBA00022786"/>
    </source>
</evidence>
<feature type="compositionally biased region" description="Basic and acidic residues" evidence="4">
    <location>
        <begin position="721"/>
        <end position="743"/>
    </location>
</feature>
<protein>
    <recommendedName>
        <fullName evidence="2">RING-type E3 ubiquitin transferase</fullName>
        <ecNumber evidence="2">2.3.2.27</ecNumber>
    </recommendedName>
</protein>
<evidence type="ECO:0000259" key="6">
    <source>
        <dbReference type="PROSITE" id="PS51698"/>
    </source>
</evidence>
<dbReference type="PANTHER" id="PTHR23315:SF7">
    <property type="entry name" value="U-BOX DOMAIN-CONTAINING PROTEIN 4"/>
    <property type="match status" value="1"/>
</dbReference>
<feature type="transmembrane region" description="Helical" evidence="5">
    <location>
        <begin position="21"/>
        <end position="43"/>
    </location>
</feature>
<dbReference type="GO" id="GO:0061630">
    <property type="term" value="F:ubiquitin protein ligase activity"/>
    <property type="evidence" value="ECO:0007669"/>
    <property type="project" value="UniProtKB-EC"/>
</dbReference>
<keyword evidence="5" id="KW-0472">Membrane</keyword>
<proteinExistence type="predicted"/>
<sequence length="774" mass="82208">MGIPNEGSSGTSGGRESNSTILSSYVAGSVTAITLASAAYLFYLRCQHRGTEPQTTAQKCTSEVQEVGLQDDQPNSFNEALQARGPAASSHTQPTDAVEIHARGHHISPHDTTAVNDVSDTGTSTRLGDLLGRLWSLWRGGSMPSPHLRGGPAPPSPWRREVVAAEGPDTAAARHQDQNPGGPAEGRAAGVAGLDVPGGEQGDMPDAAAEEPLEEAEPEGVSWRELLEAEADEPDAPDEFRDPISLAVMQDPVVLCATGQVYEYGTLRNWFRTGNRLCPKTNIEVLDVQVIRVPWFKARIHEWLRQHGRPPHPPPDPTERLARLHPSLAAWVHAIRNDTGERRSAALADLYEALRQWEAATAPPPAPHPPAAGGEGASAEAQTAAQEAAAAAAAAHAAAVAQAGAVERLHKYVRGAVLDEAVWLLRHGNPYLQGVAASVLAYCDTAGEVSWLAATAAVPAVSLCMSQNRYTSQAATRLLYNLARGGQVARRALVGAGAVTALISVLATDRQEYGYCRDRAAATLALLIRDADGRSLLARYGLPHLVAMVRSGADRWEQRDAATVLLKLGLSEDELRELQLSADELVSYWCCSRAWLEGQADDPSRGYTAAEKQAQQAVEQLRAGTLTHAALAGLIADQDADLHLTGSLDDADDPWAEDAHDSEEAAAAWRAMEEVVRLQLAAAAEVSRLERQEAAERRRRAVAEAGPAAAGDDGGPGGEAAAEREQPGVEQHPHAAGQEEHDAGQGGVPEESEGEDGGEVADQEVVVEDVEEEQ</sequence>
<dbReference type="SUPFAM" id="SSF48371">
    <property type="entry name" value="ARM repeat"/>
    <property type="match status" value="1"/>
</dbReference>
<accession>A0AAD3HR63</accession>
<dbReference type="InterPro" id="IPR013083">
    <property type="entry name" value="Znf_RING/FYVE/PHD"/>
</dbReference>
<dbReference type="PROSITE" id="PS51698">
    <property type="entry name" value="U_BOX"/>
    <property type="match status" value="1"/>
</dbReference>
<evidence type="ECO:0000256" key="4">
    <source>
        <dbReference type="SAM" id="MobiDB-lite"/>
    </source>
</evidence>
<evidence type="ECO:0000256" key="5">
    <source>
        <dbReference type="SAM" id="Phobius"/>
    </source>
</evidence>
<dbReference type="SUPFAM" id="SSF57850">
    <property type="entry name" value="RING/U-box"/>
    <property type="match status" value="1"/>
</dbReference>
<dbReference type="EMBL" id="BMAR01000035">
    <property type="protein sequence ID" value="GFR50103.1"/>
    <property type="molecule type" value="Genomic_DNA"/>
</dbReference>
<feature type="region of interest" description="Disordered" evidence="4">
    <location>
        <begin position="697"/>
        <end position="774"/>
    </location>
</feature>
<dbReference type="PANTHER" id="PTHR23315">
    <property type="entry name" value="U BOX DOMAIN-CONTAINING"/>
    <property type="match status" value="1"/>
</dbReference>
<keyword evidence="3" id="KW-0833">Ubl conjugation pathway</keyword>
<dbReference type="SMART" id="SM00504">
    <property type="entry name" value="Ubox"/>
    <property type="match status" value="1"/>
</dbReference>
<keyword evidence="5" id="KW-0812">Transmembrane</keyword>
<feature type="region of interest" description="Disordered" evidence="4">
    <location>
        <begin position="168"/>
        <end position="219"/>
    </location>
</feature>
<keyword evidence="8" id="KW-1185">Reference proteome</keyword>
<evidence type="ECO:0000313" key="7">
    <source>
        <dbReference type="EMBL" id="GFR50103.1"/>
    </source>
</evidence>
<dbReference type="Gene3D" id="1.25.10.10">
    <property type="entry name" value="Leucine-rich Repeat Variant"/>
    <property type="match status" value="1"/>
</dbReference>
<gene>
    <name evidence="7" type="ORF">Agub_g12249</name>
</gene>
<evidence type="ECO:0000256" key="2">
    <source>
        <dbReference type="ARBA" id="ARBA00012483"/>
    </source>
</evidence>
<name>A0AAD3HR63_9CHLO</name>
<dbReference type="EC" id="2.3.2.27" evidence="2"/>
<organism evidence="7 8">
    <name type="scientific">Astrephomene gubernaculifera</name>
    <dbReference type="NCBI Taxonomy" id="47775"/>
    <lineage>
        <taxon>Eukaryota</taxon>
        <taxon>Viridiplantae</taxon>
        <taxon>Chlorophyta</taxon>
        <taxon>core chlorophytes</taxon>
        <taxon>Chlorophyceae</taxon>
        <taxon>CS clade</taxon>
        <taxon>Chlamydomonadales</taxon>
        <taxon>Astrephomenaceae</taxon>
        <taxon>Astrephomene</taxon>
    </lineage>
</organism>
<dbReference type="AlphaFoldDB" id="A0AAD3HR63"/>
<dbReference type="Pfam" id="PF04564">
    <property type="entry name" value="U-box"/>
    <property type="match status" value="1"/>
</dbReference>
<dbReference type="InterPro" id="IPR003613">
    <property type="entry name" value="Ubox_domain"/>
</dbReference>
<feature type="compositionally biased region" description="Acidic residues" evidence="4">
    <location>
        <begin position="208"/>
        <end position="218"/>
    </location>
</feature>
<feature type="compositionally biased region" description="Acidic residues" evidence="4">
    <location>
        <begin position="750"/>
        <end position="774"/>
    </location>
</feature>
<evidence type="ECO:0000256" key="1">
    <source>
        <dbReference type="ARBA" id="ARBA00000900"/>
    </source>
</evidence>
<dbReference type="InterPro" id="IPR016024">
    <property type="entry name" value="ARM-type_fold"/>
</dbReference>
<dbReference type="Gene3D" id="3.30.40.10">
    <property type="entry name" value="Zinc/RING finger domain, C3HC4 (zinc finger)"/>
    <property type="match status" value="1"/>
</dbReference>
<dbReference type="Proteomes" id="UP001054857">
    <property type="component" value="Unassembled WGS sequence"/>
</dbReference>
<dbReference type="InterPro" id="IPR011989">
    <property type="entry name" value="ARM-like"/>
</dbReference>
<comment type="caution">
    <text evidence="7">The sequence shown here is derived from an EMBL/GenBank/DDBJ whole genome shotgun (WGS) entry which is preliminary data.</text>
</comment>
<comment type="catalytic activity">
    <reaction evidence="1">
        <text>S-ubiquitinyl-[E2 ubiquitin-conjugating enzyme]-L-cysteine + [acceptor protein]-L-lysine = [E2 ubiquitin-conjugating enzyme]-L-cysteine + N(6)-ubiquitinyl-[acceptor protein]-L-lysine.</text>
        <dbReference type="EC" id="2.3.2.27"/>
    </reaction>
</comment>
<keyword evidence="5" id="KW-1133">Transmembrane helix</keyword>
<feature type="region of interest" description="Disordered" evidence="4">
    <location>
        <begin position="360"/>
        <end position="384"/>
    </location>
</feature>
<dbReference type="GO" id="GO:0016567">
    <property type="term" value="P:protein ubiquitination"/>
    <property type="evidence" value="ECO:0007669"/>
    <property type="project" value="InterPro"/>
</dbReference>
<evidence type="ECO:0000313" key="8">
    <source>
        <dbReference type="Proteomes" id="UP001054857"/>
    </source>
</evidence>
<feature type="domain" description="U-box" evidence="6">
    <location>
        <begin position="235"/>
        <end position="310"/>
    </location>
</feature>